<dbReference type="Gene3D" id="3.10.105.10">
    <property type="entry name" value="Dipeptide-binding Protein, Domain 3"/>
    <property type="match status" value="1"/>
</dbReference>
<reference evidence="3 4" key="1">
    <citation type="submission" date="2019-03" db="EMBL/GenBank/DDBJ databases">
        <title>Genomic Encyclopedia of Type Strains, Phase III (KMG-III): the genomes of soil and plant-associated and newly described type strains.</title>
        <authorList>
            <person name="Whitman W."/>
        </authorList>
    </citation>
    <scope>NUCLEOTIDE SEQUENCE [LARGE SCALE GENOMIC DNA]</scope>
    <source>
        <strain evidence="3 4">VKMAc-2574</strain>
    </source>
</reference>
<dbReference type="RefSeq" id="WP_134132542.1">
    <property type="nucleotide sequence ID" value="NZ_SODU01000004.1"/>
</dbReference>
<protein>
    <submittedName>
        <fullName evidence="3">Peptide/nickel transport system substrate-binding protein</fullName>
    </submittedName>
</protein>
<dbReference type="PANTHER" id="PTHR30290:SF62">
    <property type="entry name" value="OLIGOPEPTIDE ABC TRANSPORTER, PERIPLASMIC OLIGOPEPTIDE-BINDING PROTEIN"/>
    <property type="match status" value="1"/>
</dbReference>
<keyword evidence="4" id="KW-1185">Reference proteome</keyword>
<dbReference type="InterPro" id="IPR000914">
    <property type="entry name" value="SBP_5_dom"/>
</dbReference>
<evidence type="ECO:0000256" key="1">
    <source>
        <dbReference type="SAM" id="MobiDB-lite"/>
    </source>
</evidence>
<dbReference type="Gene3D" id="3.40.190.10">
    <property type="entry name" value="Periplasmic binding protein-like II"/>
    <property type="match status" value="1"/>
</dbReference>
<feature type="region of interest" description="Disordered" evidence="1">
    <location>
        <begin position="36"/>
        <end position="65"/>
    </location>
</feature>
<dbReference type="Pfam" id="PF00496">
    <property type="entry name" value="SBP_bac_5"/>
    <property type="match status" value="1"/>
</dbReference>
<proteinExistence type="predicted"/>
<dbReference type="CDD" id="cd08500">
    <property type="entry name" value="PBP2_NikA_DppA_OppA_like_4"/>
    <property type="match status" value="1"/>
</dbReference>
<sequence length="702" mass="78858">MDKIESAVGTAGTSRRTLLRGAAVAAGVLAVQACTPGPNTSSGSGNGSKVDLARKGSEAKPLAVPARLGESPELARLVQAGSLPPVAQRLPKRPYVVPHRWLQSGKYGGKLNLPSTDDVTYAPKEYFYGHSPLRWINDGRDIAPGLVESWESNPGYTVWTLHFRKGLKWSDGQPWTTEDVMFWWEDMVLNEEYAEGIPDEARSGTGTIAKVTAPDEYTIVMTFDAPSPMLPELLANWVKRGLGAGWMEPKHYLKAYHPRYNRNVGKDWTTKFDQMRDFTTNPKSPTMNGWQLAEYHQGRSSTWKRNPYYWVVDQQGNQLPYLDTLSFEVVAQTETRRLKIHNGSYDYVHGPFVGMTLADVAPLKRNVAKTKYQLHLWDSGSGTGSMFFFNQDYYEPKMRALIREPKFRQALSYAFNRADVRKAVYFDSGELTTGGYGPKTLELTRGEGPSMYQKWRDSFVRYDPELAKKMLDELGVVDKDGDGKREMPDGGKLVIDLDYPADSAPGGETLQKNHLLKKHWDAIGIASRLNPVPAASYEDRWEQGQGISKTEWEASTVTMAADMVWLMPMEPSRWAPLQGAFYSLRGTAAEKQQLDVDPYKRKPPRAEPEPGGPIARLWELAGKVRVETDAVKRDSLLWQMVKIHLEHGPFFIGSVANYPQVVLVKEGLRNVPTKEQTGNGGLVNDWHHPVPAAYDPETWFWA</sequence>
<dbReference type="Proteomes" id="UP000295060">
    <property type="component" value="Unassembled WGS sequence"/>
</dbReference>
<name>A0ABY2F8C0_9ACTN</name>
<dbReference type="InterPro" id="IPR006311">
    <property type="entry name" value="TAT_signal"/>
</dbReference>
<evidence type="ECO:0000259" key="2">
    <source>
        <dbReference type="Pfam" id="PF00496"/>
    </source>
</evidence>
<dbReference type="PROSITE" id="PS51318">
    <property type="entry name" value="TAT"/>
    <property type="match status" value="1"/>
</dbReference>
<dbReference type="SUPFAM" id="SSF53850">
    <property type="entry name" value="Periplasmic binding protein-like II"/>
    <property type="match status" value="1"/>
</dbReference>
<dbReference type="EMBL" id="SODU01000004">
    <property type="protein sequence ID" value="TDW84413.1"/>
    <property type="molecule type" value="Genomic_DNA"/>
</dbReference>
<feature type="domain" description="Solute-binding protein family 5" evidence="2">
    <location>
        <begin position="142"/>
        <end position="545"/>
    </location>
</feature>
<dbReference type="PANTHER" id="PTHR30290">
    <property type="entry name" value="PERIPLASMIC BINDING COMPONENT OF ABC TRANSPORTER"/>
    <property type="match status" value="1"/>
</dbReference>
<dbReference type="PROSITE" id="PS51257">
    <property type="entry name" value="PROKAR_LIPOPROTEIN"/>
    <property type="match status" value="1"/>
</dbReference>
<accession>A0ABY2F8C0</accession>
<organism evidence="3 4">
    <name type="scientific">Kribbella pratensis</name>
    <dbReference type="NCBI Taxonomy" id="2512112"/>
    <lineage>
        <taxon>Bacteria</taxon>
        <taxon>Bacillati</taxon>
        <taxon>Actinomycetota</taxon>
        <taxon>Actinomycetes</taxon>
        <taxon>Propionibacteriales</taxon>
        <taxon>Kribbellaceae</taxon>
        <taxon>Kribbella</taxon>
    </lineage>
</organism>
<comment type="caution">
    <text evidence="3">The sequence shown here is derived from an EMBL/GenBank/DDBJ whole genome shotgun (WGS) entry which is preliminary data.</text>
</comment>
<gene>
    <name evidence="3" type="ORF">EV137_7225</name>
</gene>
<evidence type="ECO:0000313" key="3">
    <source>
        <dbReference type="EMBL" id="TDW84413.1"/>
    </source>
</evidence>
<evidence type="ECO:0000313" key="4">
    <source>
        <dbReference type="Proteomes" id="UP000295060"/>
    </source>
</evidence>
<dbReference type="InterPro" id="IPR039424">
    <property type="entry name" value="SBP_5"/>
</dbReference>